<reference evidence="9" key="1">
    <citation type="journal article" date="2014" name="Int. J. Syst. Evol. Microbiol.">
        <title>Complete genome sequence of Corynebacterium casei LMG S-19264T (=DSM 44701T), isolated from a smear-ripened cheese.</title>
        <authorList>
            <consortium name="US DOE Joint Genome Institute (JGI-PGF)"/>
            <person name="Walter F."/>
            <person name="Albersmeier A."/>
            <person name="Kalinowski J."/>
            <person name="Ruckert C."/>
        </authorList>
    </citation>
    <scope>NUCLEOTIDE SEQUENCE</scope>
    <source>
        <strain evidence="9">KCTC 12870</strain>
    </source>
</reference>
<comment type="subcellular location">
    <subcellularLocation>
        <location evidence="1">Membrane</location>
        <topology evidence="1">Multi-pass membrane protein</topology>
    </subcellularLocation>
</comment>
<dbReference type="RefSeq" id="WP_189511612.1">
    <property type="nucleotide sequence ID" value="NZ_BMXG01000002.1"/>
</dbReference>
<dbReference type="Proteomes" id="UP000642829">
    <property type="component" value="Unassembled WGS sequence"/>
</dbReference>
<keyword evidence="3" id="KW-0808">Transferase</keyword>
<evidence type="ECO:0000256" key="6">
    <source>
        <dbReference type="ARBA" id="ARBA00023136"/>
    </source>
</evidence>
<evidence type="ECO:0000256" key="1">
    <source>
        <dbReference type="ARBA" id="ARBA00004141"/>
    </source>
</evidence>
<evidence type="ECO:0000256" key="3">
    <source>
        <dbReference type="ARBA" id="ARBA00022679"/>
    </source>
</evidence>
<dbReference type="Gene3D" id="3.40.50.720">
    <property type="entry name" value="NAD(P)-binding Rossmann-like Domain"/>
    <property type="match status" value="1"/>
</dbReference>
<dbReference type="GO" id="GO:0016780">
    <property type="term" value="F:phosphotransferase activity, for other substituted phosphate groups"/>
    <property type="evidence" value="ECO:0007669"/>
    <property type="project" value="TreeGrafter"/>
</dbReference>
<dbReference type="GO" id="GO:0016020">
    <property type="term" value="C:membrane"/>
    <property type="evidence" value="ECO:0007669"/>
    <property type="project" value="UniProtKB-SubCell"/>
</dbReference>
<sequence length="467" mass="54194">MLDRRSQGLLMLHGCIVILALNALFFLQAVVGVELTFRYSYNLINFPLYLMGITACGLIFFNFYPMLAPSMFQRSGARVFQVTNLQSAVMLVMLFGIIFATKDKAISRIFVGTYLILSYFLLFTLNTVLPKAISGFMFKGGNLRRCLVVGRKSTYESMRDWLETKENLGVEVIGLIDPEPNAEALDSEVYIGNVSNLAELVKRHYVNQLILLETRQSKIWVNQIMHVAEEQGCQVMIYNPWAEFFEQPLTSIKDGPHTFFIPREEPLESPFNRLVKRGVDLLVSLPILLFILPPLILWVRYRQRKESPGPVFFKQQRRGYNRAIFTIYKFRSMHVENDDEARQATKADPRVFRFGEFIRRTSIDELPQFWNVFKGNMSIVGPRPHLPEHDILFGKRVRIYPQRHFVKPGITGYAQCNGFRGEITDSELLRARVQYDLEYITEWSVWLDLEIMARTVWIVVRPPESAY</sequence>
<protein>
    <submittedName>
        <fullName evidence="9">Undecaprenyl-phosphate glucose phosphotransferase</fullName>
    </submittedName>
</protein>
<keyword evidence="10" id="KW-1185">Reference proteome</keyword>
<dbReference type="PANTHER" id="PTHR30576:SF0">
    <property type="entry name" value="UNDECAPRENYL-PHOSPHATE N-ACETYLGALACTOSAMINYL 1-PHOSPHATE TRANSFERASE-RELATED"/>
    <property type="match status" value="1"/>
</dbReference>
<feature type="transmembrane region" description="Helical" evidence="7">
    <location>
        <begin position="9"/>
        <end position="31"/>
    </location>
</feature>
<dbReference type="InterPro" id="IPR003362">
    <property type="entry name" value="Bact_transf"/>
</dbReference>
<comment type="similarity">
    <text evidence="2">Belongs to the bacterial sugar transferase family.</text>
</comment>
<evidence type="ECO:0000259" key="8">
    <source>
        <dbReference type="Pfam" id="PF02397"/>
    </source>
</evidence>
<feature type="domain" description="Bacterial sugar transferase" evidence="8">
    <location>
        <begin position="276"/>
        <end position="460"/>
    </location>
</feature>
<evidence type="ECO:0000256" key="4">
    <source>
        <dbReference type="ARBA" id="ARBA00022692"/>
    </source>
</evidence>
<dbReference type="Pfam" id="PF02397">
    <property type="entry name" value="Bac_transf"/>
    <property type="match status" value="1"/>
</dbReference>
<organism evidence="9 10">
    <name type="scientific">Cerasicoccus arenae</name>
    <dbReference type="NCBI Taxonomy" id="424488"/>
    <lineage>
        <taxon>Bacteria</taxon>
        <taxon>Pseudomonadati</taxon>
        <taxon>Verrucomicrobiota</taxon>
        <taxon>Opitutia</taxon>
        <taxon>Puniceicoccales</taxon>
        <taxon>Cerasicoccaceae</taxon>
        <taxon>Cerasicoccus</taxon>
    </lineage>
</organism>
<comment type="caution">
    <text evidence="9">The sequence shown here is derived from an EMBL/GenBank/DDBJ whole genome shotgun (WGS) entry which is preliminary data.</text>
</comment>
<keyword evidence="4 7" id="KW-0812">Transmembrane</keyword>
<gene>
    <name evidence="9" type="ORF">GCM10007047_05560</name>
</gene>
<dbReference type="PANTHER" id="PTHR30576">
    <property type="entry name" value="COLANIC BIOSYNTHESIS UDP-GLUCOSE LIPID CARRIER TRANSFERASE"/>
    <property type="match status" value="1"/>
</dbReference>
<evidence type="ECO:0000256" key="5">
    <source>
        <dbReference type="ARBA" id="ARBA00022989"/>
    </source>
</evidence>
<proteinExistence type="inferred from homology"/>
<dbReference type="NCBIfam" id="TIGR03025">
    <property type="entry name" value="EPS_sugtrans"/>
    <property type="match status" value="1"/>
</dbReference>
<reference evidence="9" key="2">
    <citation type="submission" date="2020-09" db="EMBL/GenBank/DDBJ databases">
        <authorList>
            <person name="Sun Q."/>
            <person name="Kim S."/>
        </authorList>
    </citation>
    <scope>NUCLEOTIDE SEQUENCE</scope>
    <source>
        <strain evidence="9">KCTC 12870</strain>
    </source>
</reference>
<feature type="transmembrane region" description="Helical" evidence="7">
    <location>
        <begin position="106"/>
        <end position="129"/>
    </location>
</feature>
<dbReference type="EMBL" id="BMXG01000002">
    <property type="protein sequence ID" value="GHB93042.1"/>
    <property type="molecule type" value="Genomic_DNA"/>
</dbReference>
<accession>A0A8J3D9X6</accession>
<dbReference type="InterPro" id="IPR017475">
    <property type="entry name" value="EPS_sugar_tfrase"/>
</dbReference>
<dbReference type="Pfam" id="PF13727">
    <property type="entry name" value="CoA_binding_3"/>
    <property type="match status" value="1"/>
</dbReference>
<dbReference type="AlphaFoldDB" id="A0A8J3D9X6"/>
<evidence type="ECO:0000256" key="2">
    <source>
        <dbReference type="ARBA" id="ARBA00006464"/>
    </source>
</evidence>
<keyword evidence="6 7" id="KW-0472">Membrane</keyword>
<name>A0A8J3D9X6_9BACT</name>
<feature type="transmembrane region" description="Helical" evidence="7">
    <location>
        <begin position="79"/>
        <end position="100"/>
    </location>
</feature>
<feature type="transmembrane region" description="Helical" evidence="7">
    <location>
        <begin position="43"/>
        <end position="67"/>
    </location>
</feature>
<evidence type="ECO:0000313" key="10">
    <source>
        <dbReference type="Proteomes" id="UP000642829"/>
    </source>
</evidence>
<evidence type="ECO:0000256" key="7">
    <source>
        <dbReference type="SAM" id="Phobius"/>
    </source>
</evidence>
<evidence type="ECO:0000313" key="9">
    <source>
        <dbReference type="EMBL" id="GHB93042.1"/>
    </source>
</evidence>
<keyword evidence="5 7" id="KW-1133">Transmembrane helix</keyword>